<dbReference type="Proteomes" id="UP000325755">
    <property type="component" value="Chromosome"/>
</dbReference>
<dbReference type="EMBL" id="CP044205">
    <property type="protein sequence ID" value="QFY42785.1"/>
    <property type="molecule type" value="Genomic_DNA"/>
</dbReference>
<keyword evidence="3" id="KW-0540">Nuclease</keyword>
<protein>
    <submittedName>
        <fullName evidence="8">Addiction module toxin, HicA family</fullName>
    </submittedName>
</protein>
<keyword evidence="5" id="KW-0378">Hydrolase</keyword>
<evidence type="ECO:0000256" key="5">
    <source>
        <dbReference type="ARBA" id="ARBA00022801"/>
    </source>
</evidence>
<evidence type="ECO:0000313" key="8">
    <source>
        <dbReference type="EMBL" id="QFY42785.1"/>
    </source>
</evidence>
<name>A0A5Q0BFZ7_9GAMM</name>
<keyword evidence="7" id="KW-0346">Stress response</keyword>
<evidence type="ECO:0000256" key="6">
    <source>
        <dbReference type="ARBA" id="ARBA00022884"/>
    </source>
</evidence>
<dbReference type="OrthoDB" id="9811409at2"/>
<dbReference type="RefSeq" id="WP_153248781.1">
    <property type="nucleotide sequence ID" value="NZ_CP044205.1"/>
</dbReference>
<evidence type="ECO:0000256" key="3">
    <source>
        <dbReference type="ARBA" id="ARBA00022722"/>
    </source>
</evidence>
<dbReference type="KEGG" id="mmob:F6R98_09270"/>
<sequence length="62" mass="6802">MKVKDLIALIESDGWWQIRQKGSHRQFHHPSKAGTVTVAGKLSIDVPPGTLLSVLKQAGLKQ</sequence>
<organism evidence="8 9">
    <name type="scientific">Candidatus Methylospira mobilis</name>
    <dbReference type="NCBI Taxonomy" id="1808979"/>
    <lineage>
        <taxon>Bacteria</taxon>
        <taxon>Pseudomonadati</taxon>
        <taxon>Pseudomonadota</taxon>
        <taxon>Gammaproteobacteria</taxon>
        <taxon>Methylococcales</taxon>
        <taxon>Methylococcaceae</taxon>
        <taxon>Candidatus Methylospira</taxon>
    </lineage>
</organism>
<keyword evidence="4" id="KW-0255">Endonuclease</keyword>
<evidence type="ECO:0000256" key="1">
    <source>
        <dbReference type="ARBA" id="ARBA00006620"/>
    </source>
</evidence>
<evidence type="ECO:0000313" key="9">
    <source>
        <dbReference type="Proteomes" id="UP000325755"/>
    </source>
</evidence>
<dbReference type="Gene3D" id="3.30.920.30">
    <property type="entry name" value="Hypothetical protein"/>
    <property type="match status" value="1"/>
</dbReference>
<reference evidence="8 9" key="1">
    <citation type="submission" date="2019-09" db="EMBL/GenBank/DDBJ databases">
        <title>Ecophysiology of the spiral-shaped methanotroph Methylospira mobilis as revealed by the complete genome sequence.</title>
        <authorList>
            <person name="Oshkin I.Y."/>
            <person name="Dedysh S.N."/>
            <person name="Miroshnikov K."/>
            <person name="Danilova O.V."/>
            <person name="Hakobyan A."/>
            <person name="Liesack W."/>
        </authorList>
    </citation>
    <scope>NUCLEOTIDE SEQUENCE [LARGE SCALE GENOMIC DNA]</scope>
    <source>
        <strain evidence="8 9">Shm1</strain>
    </source>
</reference>
<dbReference type="InterPro" id="IPR012933">
    <property type="entry name" value="HicA_mRNA_interferase"/>
</dbReference>
<dbReference type="InParanoid" id="A0A5Q0BFZ7"/>
<dbReference type="Pfam" id="PF07927">
    <property type="entry name" value="HicA_toxin"/>
    <property type="match status" value="1"/>
</dbReference>
<comment type="similarity">
    <text evidence="1">Belongs to the HicA mRNA interferase family.</text>
</comment>
<evidence type="ECO:0000256" key="2">
    <source>
        <dbReference type="ARBA" id="ARBA00022649"/>
    </source>
</evidence>
<keyword evidence="2" id="KW-1277">Toxin-antitoxin system</keyword>
<dbReference type="GO" id="GO:0004519">
    <property type="term" value="F:endonuclease activity"/>
    <property type="evidence" value="ECO:0007669"/>
    <property type="project" value="UniProtKB-KW"/>
</dbReference>
<keyword evidence="9" id="KW-1185">Reference proteome</keyword>
<dbReference type="InterPro" id="IPR038570">
    <property type="entry name" value="HicA_sf"/>
</dbReference>
<accession>A0A5Q0BFZ7</accession>
<keyword evidence="6" id="KW-0694">RNA-binding</keyword>
<evidence type="ECO:0000256" key="7">
    <source>
        <dbReference type="ARBA" id="ARBA00023016"/>
    </source>
</evidence>
<dbReference type="GO" id="GO:0003729">
    <property type="term" value="F:mRNA binding"/>
    <property type="evidence" value="ECO:0007669"/>
    <property type="project" value="InterPro"/>
</dbReference>
<dbReference type="AlphaFoldDB" id="A0A5Q0BFZ7"/>
<evidence type="ECO:0000256" key="4">
    <source>
        <dbReference type="ARBA" id="ARBA00022759"/>
    </source>
</evidence>
<dbReference type="GO" id="GO:0016787">
    <property type="term" value="F:hydrolase activity"/>
    <property type="evidence" value="ECO:0007669"/>
    <property type="project" value="UniProtKB-KW"/>
</dbReference>
<gene>
    <name evidence="8" type="ORF">F6R98_09270</name>
</gene>
<proteinExistence type="inferred from homology"/>
<dbReference type="SUPFAM" id="SSF54786">
    <property type="entry name" value="YcfA/nrd intein domain"/>
    <property type="match status" value="1"/>
</dbReference>